<evidence type="ECO:0000256" key="3">
    <source>
        <dbReference type="ARBA" id="ARBA00022723"/>
    </source>
</evidence>
<sequence length="382" mass="41099">MTGEPRVRHVCTIVPDFMLEAISHGGSEEERDAAVATLAVDHGMREHRLAMPPPTLVAEPVPAVPHKNRRTYTADNGYGLPGRLVRGEGDPVVGDEAVDEAHDGLGATFDLFWDVFARNSIDDGGMDLVATVHYGVRYNNAFWDGEQMVFGDGDGVIFNRFTIAVDVEGHELAHGVTAATANLEYRDQPGALNESLSDCFGSMVKQRSRGQTAAEADWLIGEGLLAPGIHGVALRSMKDPGTAFDDARLGKDPQPAHMDDYVDTTQDNGGVHINSGIPNRAFYLACIALGGSSWERAGRVWYATLTDPALTSTASFLDFATLTVHHARELYDVEVRDAVAQAWADVGIVVEPPPDEEADGEWQPAPGMDPYFGAGDTSDPAD</sequence>
<dbReference type="Proteomes" id="UP001172728">
    <property type="component" value="Unassembled WGS sequence"/>
</dbReference>
<keyword evidence="7" id="KW-0964">Secreted</keyword>
<keyword evidence="2 7" id="KW-0645">Protease</keyword>
<evidence type="ECO:0000259" key="9">
    <source>
        <dbReference type="Pfam" id="PF01447"/>
    </source>
</evidence>
<evidence type="ECO:0000256" key="1">
    <source>
        <dbReference type="ARBA" id="ARBA00009388"/>
    </source>
</evidence>
<organism evidence="11 12">
    <name type="scientific">Demequina litoralis</name>
    <dbReference type="NCBI Taxonomy" id="3051660"/>
    <lineage>
        <taxon>Bacteria</taxon>
        <taxon>Bacillati</taxon>
        <taxon>Actinomycetota</taxon>
        <taxon>Actinomycetes</taxon>
        <taxon>Micrococcales</taxon>
        <taxon>Demequinaceae</taxon>
        <taxon>Demequina</taxon>
    </lineage>
</organism>
<dbReference type="Gene3D" id="3.10.170.10">
    <property type="match status" value="1"/>
</dbReference>
<feature type="domain" description="Peptidase M4" evidence="9">
    <location>
        <begin position="95"/>
        <end position="177"/>
    </location>
</feature>
<dbReference type="CDD" id="cd09597">
    <property type="entry name" value="M4_TLP"/>
    <property type="match status" value="1"/>
</dbReference>
<evidence type="ECO:0000256" key="5">
    <source>
        <dbReference type="ARBA" id="ARBA00022833"/>
    </source>
</evidence>
<dbReference type="PRINTS" id="PR00730">
    <property type="entry name" value="THERMOLYSIN"/>
</dbReference>
<dbReference type="InterPro" id="IPR001570">
    <property type="entry name" value="Peptidase_M4_C_domain"/>
</dbReference>
<dbReference type="PANTHER" id="PTHR43579">
    <property type="match status" value="1"/>
</dbReference>
<keyword evidence="5 7" id="KW-0862">Zinc</keyword>
<dbReference type="InterPro" id="IPR023612">
    <property type="entry name" value="Peptidase_M4"/>
</dbReference>
<keyword evidence="6 7" id="KW-0482">Metalloprotease</keyword>
<reference evidence="11" key="1">
    <citation type="submission" date="2023-06" db="EMBL/GenBank/DDBJ databases">
        <title>Sysu t00192.</title>
        <authorList>
            <person name="Gao L."/>
            <person name="Fang B.-Z."/>
            <person name="Li W.-J."/>
        </authorList>
    </citation>
    <scope>NUCLEOTIDE SEQUENCE</scope>
    <source>
        <strain evidence="11">SYSU T00192</strain>
    </source>
</reference>
<comment type="cofactor">
    <cofactor evidence="7">
        <name>Zn(2+)</name>
        <dbReference type="ChEBI" id="CHEBI:29105"/>
    </cofactor>
</comment>
<comment type="function">
    <text evidence="7">Extracellular zinc metalloprotease.</text>
</comment>
<dbReference type="EMBL" id="JAUHPW010000003">
    <property type="protein sequence ID" value="MDN4475280.1"/>
    <property type="molecule type" value="Genomic_DNA"/>
</dbReference>
<evidence type="ECO:0000313" key="12">
    <source>
        <dbReference type="Proteomes" id="UP001172728"/>
    </source>
</evidence>
<comment type="subcellular location">
    <subcellularLocation>
        <location evidence="7">Secreted</location>
    </subcellularLocation>
</comment>
<evidence type="ECO:0000256" key="4">
    <source>
        <dbReference type="ARBA" id="ARBA00022801"/>
    </source>
</evidence>
<proteinExistence type="inferred from homology"/>
<keyword evidence="12" id="KW-1185">Reference proteome</keyword>
<evidence type="ECO:0000259" key="10">
    <source>
        <dbReference type="Pfam" id="PF02868"/>
    </source>
</evidence>
<dbReference type="Pfam" id="PF02868">
    <property type="entry name" value="Peptidase_M4_C"/>
    <property type="match status" value="1"/>
</dbReference>
<dbReference type="Gene3D" id="1.10.390.10">
    <property type="entry name" value="Neutral Protease Domain 2"/>
    <property type="match status" value="1"/>
</dbReference>
<dbReference type="PANTHER" id="PTHR43579:SF1">
    <property type="entry name" value="NEUTRAL METALLOPROTEINASE"/>
    <property type="match status" value="1"/>
</dbReference>
<feature type="region of interest" description="Disordered" evidence="8">
    <location>
        <begin position="351"/>
        <end position="382"/>
    </location>
</feature>
<evidence type="ECO:0000313" key="11">
    <source>
        <dbReference type="EMBL" id="MDN4475280.1"/>
    </source>
</evidence>
<keyword evidence="4 7" id="KW-0378">Hydrolase</keyword>
<comment type="similarity">
    <text evidence="1 7">Belongs to the peptidase M4 family.</text>
</comment>
<comment type="caution">
    <text evidence="11">The sequence shown here is derived from an EMBL/GenBank/DDBJ whole genome shotgun (WGS) entry which is preliminary data.</text>
</comment>
<dbReference type="Pfam" id="PF01447">
    <property type="entry name" value="Peptidase_M4"/>
    <property type="match status" value="1"/>
</dbReference>
<evidence type="ECO:0000256" key="2">
    <source>
        <dbReference type="ARBA" id="ARBA00022670"/>
    </source>
</evidence>
<gene>
    <name evidence="11" type="ORF">QQX09_05335</name>
</gene>
<feature type="domain" description="Peptidase M4 C-terminal" evidence="10">
    <location>
        <begin position="181"/>
        <end position="348"/>
    </location>
</feature>
<dbReference type="EC" id="3.4.24.-" evidence="7"/>
<name>A0ABT8G815_9MICO</name>
<evidence type="ECO:0000256" key="8">
    <source>
        <dbReference type="SAM" id="MobiDB-lite"/>
    </source>
</evidence>
<keyword evidence="3" id="KW-0479">Metal-binding</keyword>
<protein>
    <recommendedName>
        <fullName evidence="7">Neutral metalloproteinase</fullName>
        <ecNumber evidence="7">3.4.24.-</ecNumber>
    </recommendedName>
</protein>
<dbReference type="InterPro" id="IPR027268">
    <property type="entry name" value="Peptidase_M4/M1_CTD_sf"/>
</dbReference>
<dbReference type="InterPro" id="IPR052759">
    <property type="entry name" value="Metalloprotease_M4"/>
</dbReference>
<evidence type="ECO:0000256" key="6">
    <source>
        <dbReference type="ARBA" id="ARBA00023049"/>
    </source>
</evidence>
<accession>A0ABT8G815</accession>
<dbReference type="SUPFAM" id="SSF55486">
    <property type="entry name" value="Metalloproteases ('zincins'), catalytic domain"/>
    <property type="match status" value="1"/>
</dbReference>
<evidence type="ECO:0000256" key="7">
    <source>
        <dbReference type="RuleBase" id="RU366073"/>
    </source>
</evidence>
<dbReference type="InterPro" id="IPR013856">
    <property type="entry name" value="Peptidase_M4_domain"/>
</dbReference>
<dbReference type="RefSeq" id="WP_301131726.1">
    <property type="nucleotide sequence ID" value="NZ_JAUHPW010000003.1"/>
</dbReference>